<sequence>MSSSKNLADLTGCIIDDSTLLLAKLVGIGAYGKLYRAVDAQSCPSSRPSSWASTSSSSLLSSTSSGATSSTFNSVYAVKCLKSSGDNIPVRDSESTLHLRVSSHPNIVTLYRHFSDTQHRFLVMDFLSSGDMLQAITAGVYHKNTALIKRVFASLVDAVRFCHSHGVYHRDIKPSNILVDHQGGNPCLADFGMATTSQVTDEFERGTREFMSPESFDMPLNRRYRPALSDAWALSITLVNLVTTLLPWRSARIMCDDHFYTFSFTAGHKRPQFLHSILPI</sequence>
<dbReference type="Pfam" id="PF00069">
    <property type="entry name" value="Pkinase"/>
    <property type="match status" value="1"/>
</dbReference>
<dbReference type="EMBL" id="JARKIF010000020">
    <property type="protein sequence ID" value="KAJ7618060.1"/>
    <property type="molecule type" value="Genomic_DNA"/>
</dbReference>
<dbReference type="AlphaFoldDB" id="A0AAD7FDU4"/>
<dbReference type="Proteomes" id="UP001221142">
    <property type="component" value="Unassembled WGS sequence"/>
</dbReference>
<feature type="domain" description="Protein kinase" evidence="8">
    <location>
        <begin position="20"/>
        <end position="280"/>
    </location>
</feature>
<evidence type="ECO:0000256" key="5">
    <source>
        <dbReference type="ARBA" id="ARBA00022777"/>
    </source>
</evidence>
<dbReference type="GO" id="GO:0035556">
    <property type="term" value="P:intracellular signal transduction"/>
    <property type="evidence" value="ECO:0007669"/>
    <property type="project" value="TreeGrafter"/>
</dbReference>
<dbReference type="InterPro" id="IPR011009">
    <property type="entry name" value="Kinase-like_dom_sf"/>
</dbReference>
<protein>
    <submittedName>
        <fullName evidence="9">Kinase-like domain-containing protein</fullName>
    </submittedName>
</protein>
<keyword evidence="6" id="KW-0067">ATP-binding</keyword>
<proteinExistence type="inferred from homology"/>
<dbReference type="Gene3D" id="1.10.510.10">
    <property type="entry name" value="Transferase(Phosphotransferase) domain 1"/>
    <property type="match status" value="1"/>
</dbReference>
<comment type="similarity">
    <text evidence="1">Belongs to the protein kinase superfamily. CAMK Ser/Thr protein kinase family. NIM1 subfamily.</text>
</comment>
<dbReference type="PANTHER" id="PTHR24346:SF82">
    <property type="entry name" value="KP78A-RELATED"/>
    <property type="match status" value="1"/>
</dbReference>
<evidence type="ECO:0000256" key="3">
    <source>
        <dbReference type="ARBA" id="ARBA00022679"/>
    </source>
</evidence>
<dbReference type="GO" id="GO:0005737">
    <property type="term" value="C:cytoplasm"/>
    <property type="evidence" value="ECO:0007669"/>
    <property type="project" value="TreeGrafter"/>
</dbReference>
<dbReference type="InterPro" id="IPR008271">
    <property type="entry name" value="Ser/Thr_kinase_AS"/>
</dbReference>
<organism evidence="9 10">
    <name type="scientific">Roridomyces roridus</name>
    <dbReference type="NCBI Taxonomy" id="1738132"/>
    <lineage>
        <taxon>Eukaryota</taxon>
        <taxon>Fungi</taxon>
        <taxon>Dikarya</taxon>
        <taxon>Basidiomycota</taxon>
        <taxon>Agaricomycotina</taxon>
        <taxon>Agaricomycetes</taxon>
        <taxon>Agaricomycetidae</taxon>
        <taxon>Agaricales</taxon>
        <taxon>Marasmiineae</taxon>
        <taxon>Mycenaceae</taxon>
        <taxon>Roridomyces</taxon>
    </lineage>
</organism>
<evidence type="ECO:0000313" key="9">
    <source>
        <dbReference type="EMBL" id="KAJ7618060.1"/>
    </source>
</evidence>
<dbReference type="SUPFAM" id="SSF56112">
    <property type="entry name" value="Protein kinase-like (PK-like)"/>
    <property type="match status" value="1"/>
</dbReference>
<evidence type="ECO:0000256" key="1">
    <source>
        <dbReference type="ARBA" id="ARBA00010791"/>
    </source>
</evidence>
<gene>
    <name evidence="9" type="ORF">FB45DRAFT_933217</name>
</gene>
<evidence type="ECO:0000256" key="2">
    <source>
        <dbReference type="ARBA" id="ARBA00022527"/>
    </source>
</evidence>
<reference evidence="9" key="1">
    <citation type="submission" date="2023-03" db="EMBL/GenBank/DDBJ databases">
        <title>Massive genome expansion in bonnet fungi (Mycena s.s.) driven by repeated elements and novel gene families across ecological guilds.</title>
        <authorList>
            <consortium name="Lawrence Berkeley National Laboratory"/>
            <person name="Harder C.B."/>
            <person name="Miyauchi S."/>
            <person name="Viragh M."/>
            <person name="Kuo A."/>
            <person name="Thoen E."/>
            <person name="Andreopoulos B."/>
            <person name="Lu D."/>
            <person name="Skrede I."/>
            <person name="Drula E."/>
            <person name="Henrissat B."/>
            <person name="Morin E."/>
            <person name="Kohler A."/>
            <person name="Barry K."/>
            <person name="LaButti K."/>
            <person name="Morin E."/>
            <person name="Salamov A."/>
            <person name="Lipzen A."/>
            <person name="Mereny Z."/>
            <person name="Hegedus B."/>
            <person name="Baldrian P."/>
            <person name="Stursova M."/>
            <person name="Weitz H."/>
            <person name="Taylor A."/>
            <person name="Grigoriev I.V."/>
            <person name="Nagy L.G."/>
            <person name="Martin F."/>
            <person name="Kauserud H."/>
        </authorList>
    </citation>
    <scope>NUCLEOTIDE SEQUENCE</scope>
    <source>
        <strain evidence="9">9284</strain>
    </source>
</reference>
<evidence type="ECO:0000256" key="7">
    <source>
        <dbReference type="SAM" id="MobiDB-lite"/>
    </source>
</evidence>
<evidence type="ECO:0000313" key="10">
    <source>
        <dbReference type="Proteomes" id="UP001221142"/>
    </source>
</evidence>
<dbReference type="SMART" id="SM00220">
    <property type="entry name" value="S_TKc"/>
    <property type="match status" value="1"/>
</dbReference>
<comment type="caution">
    <text evidence="9">The sequence shown here is derived from an EMBL/GenBank/DDBJ whole genome shotgun (WGS) entry which is preliminary data.</text>
</comment>
<dbReference type="GO" id="GO:0004674">
    <property type="term" value="F:protein serine/threonine kinase activity"/>
    <property type="evidence" value="ECO:0007669"/>
    <property type="project" value="UniProtKB-KW"/>
</dbReference>
<dbReference type="PROSITE" id="PS50011">
    <property type="entry name" value="PROTEIN_KINASE_DOM"/>
    <property type="match status" value="1"/>
</dbReference>
<evidence type="ECO:0000259" key="8">
    <source>
        <dbReference type="PROSITE" id="PS50011"/>
    </source>
</evidence>
<name>A0AAD7FDU4_9AGAR</name>
<dbReference type="PROSITE" id="PS00108">
    <property type="entry name" value="PROTEIN_KINASE_ST"/>
    <property type="match status" value="1"/>
</dbReference>
<keyword evidence="10" id="KW-1185">Reference proteome</keyword>
<feature type="region of interest" description="Disordered" evidence="7">
    <location>
        <begin position="46"/>
        <end position="69"/>
    </location>
</feature>
<evidence type="ECO:0000256" key="4">
    <source>
        <dbReference type="ARBA" id="ARBA00022741"/>
    </source>
</evidence>
<dbReference type="GO" id="GO:0005524">
    <property type="term" value="F:ATP binding"/>
    <property type="evidence" value="ECO:0007669"/>
    <property type="project" value="UniProtKB-KW"/>
</dbReference>
<dbReference type="PANTHER" id="PTHR24346">
    <property type="entry name" value="MAP/MICROTUBULE AFFINITY-REGULATING KINASE"/>
    <property type="match status" value="1"/>
</dbReference>
<keyword evidence="2" id="KW-0723">Serine/threonine-protein kinase</keyword>
<accession>A0AAD7FDU4</accession>
<keyword evidence="4" id="KW-0547">Nucleotide-binding</keyword>
<keyword evidence="3" id="KW-0808">Transferase</keyword>
<evidence type="ECO:0000256" key="6">
    <source>
        <dbReference type="ARBA" id="ARBA00022840"/>
    </source>
</evidence>
<dbReference type="InterPro" id="IPR000719">
    <property type="entry name" value="Prot_kinase_dom"/>
</dbReference>
<keyword evidence="5 9" id="KW-0418">Kinase</keyword>